<evidence type="ECO:0000313" key="2">
    <source>
        <dbReference type="EMBL" id="QZN99111.1"/>
    </source>
</evidence>
<organism evidence="2 3">
    <name type="scientific">Chenggangzhangella methanolivorans</name>
    <dbReference type="NCBI Taxonomy" id="1437009"/>
    <lineage>
        <taxon>Bacteria</taxon>
        <taxon>Pseudomonadati</taxon>
        <taxon>Pseudomonadota</taxon>
        <taxon>Alphaproteobacteria</taxon>
        <taxon>Hyphomicrobiales</taxon>
        <taxon>Methylopilaceae</taxon>
        <taxon>Chenggangzhangella</taxon>
    </lineage>
</organism>
<dbReference type="AlphaFoldDB" id="A0A9E6R7Y0"/>
<dbReference type="InterPro" id="IPR036513">
    <property type="entry name" value="STAS_dom_sf"/>
</dbReference>
<evidence type="ECO:0000259" key="1">
    <source>
        <dbReference type="PROSITE" id="PS50801"/>
    </source>
</evidence>
<gene>
    <name evidence="2" type="ORF">K6K41_20025</name>
</gene>
<dbReference type="Gene3D" id="3.30.750.24">
    <property type="entry name" value="STAS domain"/>
    <property type="match status" value="1"/>
</dbReference>
<dbReference type="GO" id="GO:0055085">
    <property type="term" value="P:transmembrane transport"/>
    <property type="evidence" value="ECO:0007669"/>
    <property type="project" value="InterPro"/>
</dbReference>
<dbReference type="InterPro" id="IPR001902">
    <property type="entry name" value="SLC26A/SulP_fam"/>
</dbReference>
<sequence length="199" mass="22552">MAVLPFHIAIMLGAGMSLAAYLQRTSRPHFRILTPDPSDASRRFTPLDEFEQAPAECPQLKMLRIEGATYYGATQFVGDKLHQLRLRSPDQKHLLVMARSMNFVDLAGAELWRQEAARRRAIGGDIYFHRPRAPVLELWTRTGFLKWMGADHIFYSKTQAISKIYQRLDPKICETCKIRAFMECGSAHLSQEVAANAGS</sequence>
<dbReference type="PROSITE" id="PS50801">
    <property type="entry name" value="STAS"/>
    <property type="match status" value="1"/>
</dbReference>
<protein>
    <submittedName>
        <fullName evidence="2">Sodium-independent anion transporter</fullName>
    </submittedName>
</protein>
<dbReference type="PANTHER" id="PTHR11814">
    <property type="entry name" value="SULFATE TRANSPORTER"/>
    <property type="match status" value="1"/>
</dbReference>
<dbReference type="EMBL" id="CP081869">
    <property type="protein sequence ID" value="QZN99111.1"/>
    <property type="molecule type" value="Genomic_DNA"/>
</dbReference>
<dbReference type="GO" id="GO:0016020">
    <property type="term" value="C:membrane"/>
    <property type="evidence" value="ECO:0007669"/>
    <property type="project" value="InterPro"/>
</dbReference>
<feature type="domain" description="STAS" evidence="1">
    <location>
        <begin position="58"/>
        <end position="164"/>
    </location>
</feature>
<keyword evidence="3" id="KW-1185">Reference proteome</keyword>
<dbReference type="CDD" id="cd07042">
    <property type="entry name" value="STAS_SulP_like_sulfate_transporter"/>
    <property type="match status" value="1"/>
</dbReference>
<reference evidence="2" key="1">
    <citation type="submission" date="2021-08" db="EMBL/GenBank/DDBJ databases">
        <authorList>
            <person name="Zhang H."/>
            <person name="Xu M."/>
            <person name="Yu Z."/>
            <person name="Yang L."/>
            <person name="Cai Y."/>
        </authorList>
    </citation>
    <scope>NUCLEOTIDE SEQUENCE</scope>
    <source>
        <strain evidence="2">CHL1</strain>
    </source>
</reference>
<dbReference type="Proteomes" id="UP000825701">
    <property type="component" value="Chromosome"/>
</dbReference>
<name>A0A9E6R7Y0_9HYPH</name>
<evidence type="ECO:0000313" key="3">
    <source>
        <dbReference type="Proteomes" id="UP000825701"/>
    </source>
</evidence>
<accession>A0A9E6R7Y0</accession>
<proteinExistence type="predicted"/>
<dbReference type="SUPFAM" id="SSF52091">
    <property type="entry name" value="SpoIIaa-like"/>
    <property type="match status" value="1"/>
</dbReference>
<dbReference type="InterPro" id="IPR002645">
    <property type="entry name" value="STAS_dom"/>
</dbReference>
<dbReference type="KEGG" id="cmet:K6K41_20025"/>